<evidence type="ECO:0000259" key="1">
    <source>
        <dbReference type="PROSITE" id="PS51186"/>
    </source>
</evidence>
<dbReference type="AlphaFoldDB" id="A0A846LMW1"/>
<evidence type="ECO:0000313" key="4">
    <source>
        <dbReference type="Proteomes" id="UP000552836"/>
    </source>
</evidence>
<accession>A0A846LMW1</accession>
<reference evidence="2" key="4">
    <citation type="submission" date="2024-05" db="EMBL/GenBank/DDBJ databases">
        <authorList>
            <person name="Sun Q."/>
            <person name="Zhou Y."/>
        </authorList>
    </citation>
    <scope>NUCLEOTIDE SEQUENCE</scope>
    <source>
        <strain evidence="2">CGMCC 4.5581</strain>
    </source>
</reference>
<keyword evidence="5" id="KW-1185">Reference proteome</keyword>
<keyword evidence="3" id="KW-0808">Transferase</keyword>
<protein>
    <submittedName>
        <fullName evidence="2 3">N-acetyltransferase</fullName>
    </submittedName>
</protein>
<dbReference type="SUPFAM" id="SSF55729">
    <property type="entry name" value="Acyl-CoA N-acyltransferases (Nat)"/>
    <property type="match status" value="1"/>
</dbReference>
<gene>
    <name evidence="3" type="ORF">FB380_001171</name>
    <name evidence="2" type="ORF">GCM10011589_01410</name>
</gene>
<comment type="caution">
    <text evidence="3">The sequence shown here is derived from an EMBL/GenBank/DDBJ whole genome shotgun (WGS) entry which is preliminary data.</text>
</comment>
<evidence type="ECO:0000313" key="5">
    <source>
        <dbReference type="Proteomes" id="UP000648663"/>
    </source>
</evidence>
<evidence type="ECO:0000313" key="3">
    <source>
        <dbReference type="EMBL" id="NIH66725.1"/>
    </source>
</evidence>
<feature type="domain" description="N-acetyltransferase" evidence="1">
    <location>
        <begin position="9"/>
        <end position="201"/>
    </location>
</feature>
<dbReference type="EMBL" id="BMMI01000001">
    <property type="protein sequence ID" value="GGL48605.1"/>
    <property type="molecule type" value="Genomic_DNA"/>
</dbReference>
<reference evidence="5" key="2">
    <citation type="journal article" date="2019" name="Int. J. Syst. Evol. Microbiol.">
        <title>The Global Catalogue of Microorganisms (GCM) 10K type strain sequencing project: providing services to taxonomists for standard genome sequencing and annotation.</title>
        <authorList>
            <consortium name="The Broad Institute Genomics Platform"/>
            <consortium name="The Broad Institute Genome Sequencing Center for Infectious Disease"/>
            <person name="Wu L."/>
            <person name="Ma J."/>
        </authorList>
    </citation>
    <scope>NUCLEOTIDE SEQUENCE [LARGE SCALE GENOMIC DNA]</scope>
    <source>
        <strain evidence="5">CGMCC 4.5581</strain>
    </source>
</reference>
<dbReference type="CDD" id="cd04301">
    <property type="entry name" value="NAT_SF"/>
    <property type="match status" value="1"/>
</dbReference>
<dbReference type="Proteomes" id="UP000648663">
    <property type="component" value="Unassembled WGS sequence"/>
</dbReference>
<reference evidence="2" key="1">
    <citation type="journal article" date="2014" name="Int. J. Syst. Evol. Microbiol.">
        <title>Complete genome of a new Firmicutes species belonging to the dominant human colonic microbiota ('Ruminococcus bicirculans') reveals two chromosomes and a selective capacity to utilize plant glucans.</title>
        <authorList>
            <consortium name="NISC Comparative Sequencing Program"/>
            <person name="Wegmann U."/>
            <person name="Louis P."/>
            <person name="Goesmann A."/>
            <person name="Henrissat B."/>
            <person name="Duncan S.H."/>
            <person name="Flint H.J."/>
        </authorList>
    </citation>
    <scope>NUCLEOTIDE SEQUENCE</scope>
    <source>
        <strain evidence="2">CGMCC 4.5581</strain>
    </source>
</reference>
<name>A0A846LMW1_9ACTN</name>
<reference evidence="3 4" key="3">
    <citation type="submission" date="2020-02" db="EMBL/GenBank/DDBJ databases">
        <title>Sequencing the genomes of 1000 actinobacteria strains.</title>
        <authorList>
            <person name="Klenk H.-P."/>
        </authorList>
    </citation>
    <scope>NUCLEOTIDE SEQUENCE [LARGE SCALE GENOMIC DNA]</scope>
    <source>
        <strain evidence="3 4">DSM 45201</strain>
    </source>
</reference>
<dbReference type="InterPro" id="IPR016181">
    <property type="entry name" value="Acyl_CoA_acyltransferase"/>
</dbReference>
<evidence type="ECO:0000313" key="2">
    <source>
        <dbReference type="EMBL" id="GGL48605.1"/>
    </source>
</evidence>
<dbReference type="RefSeq" id="WP_166754266.1">
    <property type="nucleotide sequence ID" value="NZ_BAABJU010000001.1"/>
</dbReference>
<dbReference type="Proteomes" id="UP000552836">
    <property type="component" value="Unassembled WGS sequence"/>
</dbReference>
<organism evidence="3 4">
    <name type="scientific">Modestobacter marinus</name>
    <dbReference type="NCBI Taxonomy" id="477641"/>
    <lineage>
        <taxon>Bacteria</taxon>
        <taxon>Bacillati</taxon>
        <taxon>Actinomycetota</taxon>
        <taxon>Actinomycetes</taxon>
        <taxon>Geodermatophilales</taxon>
        <taxon>Geodermatophilaceae</taxon>
        <taxon>Modestobacter</taxon>
    </lineage>
</organism>
<dbReference type="Gene3D" id="3.40.630.30">
    <property type="match status" value="1"/>
</dbReference>
<dbReference type="InterPro" id="IPR000182">
    <property type="entry name" value="GNAT_dom"/>
</dbReference>
<proteinExistence type="predicted"/>
<sequence length="206" mass="22643">MTEPAAVRPVVRRATRADVPRLAATLAAAYPDYRWTSWALPEDGRTQRLSRWAELWGALVPVLAETAWVTDDVDAAAAWVAPDAPPHAADVQAVIDRDLPRVFGARQPVVLASERLGALGRPDEPHWWLHAVGTRPAARHQGLGAAVLQPVLERCDAELVPAATTVYTSTAVRWLQRSGFAVTHSTRTAVDHELPIWTLVRQPKRN</sequence>
<dbReference type="PROSITE" id="PS51186">
    <property type="entry name" value="GNAT"/>
    <property type="match status" value="1"/>
</dbReference>
<dbReference type="PANTHER" id="PTHR42791">
    <property type="entry name" value="GNAT FAMILY ACETYLTRANSFERASE"/>
    <property type="match status" value="1"/>
</dbReference>
<dbReference type="Pfam" id="PF00583">
    <property type="entry name" value="Acetyltransf_1"/>
    <property type="match status" value="1"/>
</dbReference>
<dbReference type="PANTHER" id="PTHR42791:SF1">
    <property type="entry name" value="N-ACETYLTRANSFERASE DOMAIN-CONTAINING PROTEIN"/>
    <property type="match status" value="1"/>
</dbReference>
<dbReference type="GO" id="GO:0016747">
    <property type="term" value="F:acyltransferase activity, transferring groups other than amino-acyl groups"/>
    <property type="evidence" value="ECO:0007669"/>
    <property type="project" value="InterPro"/>
</dbReference>
<dbReference type="EMBL" id="JAAMPA010000001">
    <property type="protein sequence ID" value="NIH66725.1"/>
    <property type="molecule type" value="Genomic_DNA"/>
</dbReference>
<dbReference type="InterPro" id="IPR052523">
    <property type="entry name" value="Trichothecene_AcTrans"/>
</dbReference>